<keyword evidence="2" id="KW-1185">Reference proteome</keyword>
<proteinExistence type="predicted"/>
<protein>
    <submittedName>
        <fullName evidence="1">Uncharacterized protein</fullName>
    </submittedName>
</protein>
<evidence type="ECO:0000313" key="2">
    <source>
        <dbReference type="Proteomes" id="UP000008782"/>
    </source>
</evidence>
<accession>E3Q309</accession>
<gene>
    <name evidence="1" type="ORF">GLRG_00132</name>
</gene>
<dbReference type="GeneID" id="24405497"/>
<dbReference type="AlphaFoldDB" id="E3Q309"/>
<dbReference type="VEuPathDB" id="FungiDB:GLRG_00132"/>
<dbReference type="Proteomes" id="UP000008782">
    <property type="component" value="Unassembled WGS sequence"/>
</dbReference>
<reference evidence="2" key="1">
    <citation type="journal article" date="2012" name="Nat. Genet.">
        <title>Lifestyle transitions in plant pathogenic Colletotrichum fungi deciphered by genome and transcriptome analyses.</title>
        <authorList>
            <person name="O'Connell R.J."/>
            <person name="Thon M.R."/>
            <person name="Hacquard S."/>
            <person name="Amyotte S.G."/>
            <person name="Kleemann J."/>
            <person name="Torres M.F."/>
            <person name="Damm U."/>
            <person name="Buiate E.A."/>
            <person name="Epstein L."/>
            <person name="Alkan N."/>
            <person name="Altmueller J."/>
            <person name="Alvarado-Balderrama L."/>
            <person name="Bauser C.A."/>
            <person name="Becker C."/>
            <person name="Birren B.W."/>
            <person name="Chen Z."/>
            <person name="Choi J."/>
            <person name="Crouch J.A."/>
            <person name="Duvick J.P."/>
            <person name="Farman M.A."/>
            <person name="Gan P."/>
            <person name="Heiman D."/>
            <person name="Henrissat B."/>
            <person name="Howard R.J."/>
            <person name="Kabbage M."/>
            <person name="Koch C."/>
            <person name="Kracher B."/>
            <person name="Kubo Y."/>
            <person name="Law A.D."/>
            <person name="Lebrun M.-H."/>
            <person name="Lee Y.-H."/>
            <person name="Miyara I."/>
            <person name="Moore N."/>
            <person name="Neumann U."/>
            <person name="Nordstroem K."/>
            <person name="Panaccione D.G."/>
            <person name="Panstruga R."/>
            <person name="Place M."/>
            <person name="Proctor R.H."/>
            <person name="Prusky D."/>
            <person name="Rech G."/>
            <person name="Reinhardt R."/>
            <person name="Rollins J.A."/>
            <person name="Rounsley S."/>
            <person name="Schardl C.L."/>
            <person name="Schwartz D.C."/>
            <person name="Shenoy N."/>
            <person name="Shirasu K."/>
            <person name="Sikhakolli U.R."/>
            <person name="Stueber K."/>
            <person name="Sukno S.A."/>
            <person name="Sweigard J.A."/>
            <person name="Takano Y."/>
            <person name="Takahara H."/>
            <person name="Trail F."/>
            <person name="van der Does H.C."/>
            <person name="Voll L.M."/>
            <person name="Will I."/>
            <person name="Young S."/>
            <person name="Zeng Q."/>
            <person name="Zhang J."/>
            <person name="Zhou S."/>
            <person name="Dickman M.B."/>
            <person name="Schulze-Lefert P."/>
            <person name="Ver Loren van Themaat E."/>
            <person name="Ma L.-J."/>
            <person name="Vaillancourt L.J."/>
        </authorList>
    </citation>
    <scope>NUCLEOTIDE SEQUENCE [LARGE SCALE GENOMIC DNA]</scope>
    <source>
        <strain evidence="2">M1.001 / M2 / FGSC 10212</strain>
    </source>
</reference>
<name>E3Q309_COLGM</name>
<dbReference type="EMBL" id="GG697331">
    <property type="protein sequence ID" value="EFQ24988.1"/>
    <property type="molecule type" value="Genomic_DNA"/>
</dbReference>
<organism evidence="2">
    <name type="scientific">Colletotrichum graminicola (strain M1.001 / M2 / FGSC 10212)</name>
    <name type="common">Maize anthracnose fungus</name>
    <name type="synonym">Glomerella graminicola</name>
    <dbReference type="NCBI Taxonomy" id="645133"/>
    <lineage>
        <taxon>Eukaryota</taxon>
        <taxon>Fungi</taxon>
        <taxon>Dikarya</taxon>
        <taxon>Ascomycota</taxon>
        <taxon>Pezizomycotina</taxon>
        <taxon>Sordariomycetes</taxon>
        <taxon>Hypocreomycetidae</taxon>
        <taxon>Glomerellales</taxon>
        <taxon>Glomerellaceae</taxon>
        <taxon>Colletotrichum</taxon>
        <taxon>Colletotrichum graminicola species complex</taxon>
    </lineage>
</organism>
<dbReference type="HOGENOM" id="CLU_3087111_0_0_1"/>
<dbReference type="RefSeq" id="XP_008089008.1">
    <property type="nucleotide sequence ID" value="XM_008090817.1"/>
</dbReference>
<sequence>MDTPVSISEKMFQTFVDSPQYATHELFLTAMVIENDRKCKPEAPEAPDSPDQ</sequence>
<evidence type="ECO:0000313" key="1">
    <source>
        <dbReference type="EMBL" id="EFQ24988.1"/>
    </source>
</evidence>